<dbReference type="RefSeq" id="WP_000105278.1">
    <property type="nucleotide sequence ID" value="NC_018488.1"/>
</dbReference>
<name>A0A9W3P183_BACTU</name>
<keyword evidence="1" id="KW-0614">Plasmid</keyword>
<dbReference type="KEGG" id="bti:BTG_33043"/>
<organism evidence="1 2">
    <name type="scientific">Bacillus thuringiensis HD-771</name>
    <dbReference type="NCBI Taxonomy" id="1218175"/>
    <lineage>
        <taxon>Bacteria</taxon>
        <taxon>Bacillati</taxon>
        <taxon>Bacillota</taxon>
        <taxon>Bacilli</taxon>
        <taxon>Bacillales</taxon>
        <taxon>Bacillaceae</taxon>
        <taxon>Bacillus</taxon>
        <taxon>Bacillus cereus group</taxon>
    </lineage>
</organism>
<proteinExistence type="predicted"/>
<geneLocation type="plasmid" evidence="1 2">
    <name>p04</name>
</geneLocation>
<evidence type="ECO:0000313" key="1">
    <source>
        <dbReference type="EMBL" id="AFQ19940.1"/>
    </source>
</evidence>
<sequence length="185" mass="21626">MSTKYTALRGKVVIKEEYKGLINLINNGQWEDAVTQYPFLKDYYAIEGSKLIPFSKNTINDLTNPELSGSLYGELDLEADPGYWSEDKSYFTDLQELEWSFITCVRDYPDRKQFNKTPIASFIDMVLTKVADRIIQVEEYYQEWDYESVGYEFDKTVVNKIVGTSRYSYICNKCERPIYMCDGEC</sequence>
<evidence type="ECO:0000313" key="2">
    <source>
        <dbReference type="Proteomes" id="UP000005259"/>
    </source>
</evidence>
<accession>A0A9W3P183</accession>
<protein>
    <submittedName>
        <fullName evidence="1">Uncharacterized protein</fullName>
    </submittedName>
</protein>
<reference evidence="1 2" key="1">
    <citation type="submission" date="2012-08" db="EMBL/GenBank/DDBJ databases">
        <authorList>
            <person name="Doggett N."/>
            <person name="Teshima H."/>
            <person name="Bruce D."/>
            <person name="Detter J.C."/>
            <person name="Johnson S.L."/>
            <person name="Han C."/>
        </authorList>
    </citation>
    <scope>NUCLEOTIDE SEQUENCE [LARGE SCALE GENOMIC DNA]</scope>
    <source>
        <strain evidence="1 2">HD-771</strain>
        <plasmid evidence="1 2">p04</plasmid>
    </source>
</reference>
<dbReference type="EMBL" id="CP003756">
    <property type="protein sequence ID" value="AFQ19940.1"/>
    <property type="molecule type" value="Genomic_DNA"/>
</dbReference>
<dbReference type="Proteomes" id="UP000005259">
    <property type="component" value="Plasmid p04"/>
</dbReference>
<gene>
    <name evidence="1" type="ORF">BTG_33043</name>
</gene>
<dbReference type="AlphaFoldDB" id="A0A9W3P183"/>